<dbReference type="VEuPathDB" id="FungiDB:H257_13798"/>
<feature type="compositionally biased region" description="Low complexity" evidence="1">
    <location>
        <begin position="173"/>
        <end position="193"/>
    </location>
</feature>
<keyword evidence="2" id="KW-0472">Membrane</keyword>
<sequence>MAAYDTCSLIYSYLTTSTSGYSCTYAKYIATNQIDLATVKKVDCTQSFCRSFLTTFASVGVYSDFGSCYLKDTSSSKNVSLLSLASVCNGIDVANTGGTNIYVPTYNPSLYPSGLVTDVQTGISTGAIVGIVVGVVVVVIFFGVVIFKYRQNNKASPPPPAYIVLNEPRQGHHATATSTAGTTSSTGATGQSTRLPKPSKDQPDPCQPPTRTVGSTLDQTTSNSSSMTTLTHKSMPGQLDLCELDMHRVHPKDIHLIQPLAQGAYGEVWVAEHLGVSIAVKRLLPSKTSLADLQKFIWEIKLLSKIDCPYVVRFLGVSWTKPSDMMLLTELMDGGDLRQVLESNQSTNHNHQFTWHDKVQCALHIAEGLVFLHSMDPKVIHRDLKSRNVLLDADFNAKITDFGIARETDDATMTAGIGTYRWIAPEVLLDGHYSESADIFSLGVILTELSTELIPYSDLRNDKGNVYTDTAIMAKVMAGELIPTFAAECPMWFVKLGRECMALTPQDRPTAMKVAYQLRSHVQGFV</sequence>
<feature type="transmembrane region" description="Helical" evidence="2">
    <location>
        <begin position="127"/>
        <end position="147"/>
    </location>
</feature>
<protein>
    <recommendedName>
        <fullName evidence="3">Protein kinase domain-containing protein</fullName>
    </recommendedName>
</protein>
<dbReference type="PANTHER" id="PTHR44329">
    <property type="entry name" value="SERINE/THREONINE-PROTEIN KINASE TNNI3K-RELATED"/>
    <property type="match status" value="1"/>
</dbReference>
<dbReference type="GO" id="GO:0004674">
    <property type="term" value="F:protein serine/threonine kinase activity"/>
    <property type="evidence" value="ECO:0007669"/>
    <property type="project" value="TreeGrafter"/>
</dbReference>
<dbReference type="SMART" id="SM00220">
    <property type="entry name" value="S_TKc"/>
    <property type="match status" value="1"/>
</dbReference>
<feature type="region of interest" description="Disordered" evidence="1">
    <location>
        <begin position="170"/>
        <end position="232"/>
    </location>
</feature>
<name>A0A397BWW5_APHAT</name>
<dbReference type="InterPro" id="IPR051681">
    <property type="entry name" value="Ser/Thr_Kinases-Pseudokinases"/>
</dbReference>
<dbReference type="PROSITE" id="PS00108">
    <property type="entry name" value="PROTEIN_KINASE_ST"/>
    <property type="match status" value="1"/>
</dbReference>
<comment type="caution">
    <text evidence="4">The sequence shown here is derived from an EMBL/GenBank/DDBJ whole genome shotgun (WGS) entry which is preliminary data.</text>
</comment>
<dbReference type="PANTHER" id="PTHR44329:SF214">
    <property type="entry name" value="PROTEIN KINASE DOMAIN-CONTAINING PROTEIN"/>
    <property type="match status" value="1"/>
</dbReference>
<dbReference type="InterPro" id="IPR000719">
    <property type="entry name" value="Prot_kinase_dom"/>
</dbReference>
<dbReference type="PROSITE" id="PS50011">
    <property type="entry name" value="PROTEIN_KINASE_DOM"/>
    <property type="match status" value="1"/>
</dbReference>
<feature type="compositionally biased region" description="Polar residues" evidence="1">
    <location>
        <begin position="209"/>
        <end position="219"/>
    </location>
</feature>
<dbReference type="InterPro" id="IPR008271">
    <property type="entry name" value="Ser/Thr_kinase_AS"/>
</dbReference>
<dbReference type="SUPFAM" id="SSF56112">
    <property type="entry name" value="Protein kinase-like (PK-like)"/>
    <property type="match status" value="1"/>
</dbReference>
<dbReference type="Proteomes" id="UP000266239">
    <property type="component" value="Unassembled WGS sequence"/>
</dbReference>
<evidence type="ECO:0000313" key="5">
    <source>
        <dbReference type="Proteomes" id="UP000266239"/>
    </source>
</evidence>
<evidence type="ECO:0000256" key="2">
    <source>
        <dbReference type="SAM" id="Phobius"/>
    </source>
</evidence>
<dbReference type="InterPro" id="IPR001245">
    <property type="entry name" value="Ser-Thr/Tyr_kinase_cat_dom"/>
</dbReference>
<dbReference type="Pfam" id="PF07714">
    <property type="entry name" value="PK_Tyr_Ser-Thr"/>
    <property type="match status" value="1"/>
</dbReference>
<dbReference type="EMBL" id="QUTA01003025">
    <property type="protein sequence ID" value="RHY25133.1"/>
    <property type="molecule type" value="Genomic_DNA"/>
</dbReference>
<feature type="compositionally biased region" description="Low complexity" evidence="1">
    <location>
        <begin position="220"/>
        <end position="231"/>
    </location>
</feature>
<keyword evidence="2" id="KW-1133">Transmembrane helix</keyword>
<organism evidence="4 5">
    <name type="scientific">Aphanomyces astaci</name>
    <name type="common">Crayfish plague agent</name>
    <dbReference type="NCBI Taxonomy" id="112090"/>
    <lineage>
        <taxon>Eukaryota</taxon>
        <taxon>Sar</taxon>
        <taxon>Stramenopiles</taxon>
        <taxon>Oomycota</taxon>
        <taxon>Saprolegniomycetes</taxon>
        <taxon>Saprolegniales</taxon>
        <taxon>Verrucalvaceae</taxon>
        <taxon>Aphanomyces</taxon>
    </lineage>
</organism>
<gene>
    <name evidence="4" type="ORF">DYB25_008412</name>
</gene>
<reference evidence="4 5" key="1">
    <citation type="submission" date="2018-08" db="EMBL/GenBank/DDBJ databases">
        <title>Aphanomyces genome sequencing and annotation.</title>
        <authorList>
            <person name="Minardi D."/>
            <person name="Oidtmann B."/>
            <person name="Van Der Giezen M."/>
            <person name="Studholme D.J."/>
        </authorList>
    </citation>
    <scope>NUCLEOTIDE SEQUENCE [LARGE SCALE GENOMIC DNA]</scope>
    <source>
        <strain evidence="4 5">Yx</strain>
    </source>
</reference>
<evidence type="ECO:0000256" key="1">
    <source>
        <dbReference type="SAM" id="MobiDB-lite"/>
    </source>
</evidence>
<evidence type="ECO:0000259" key="3">
    <source>
        <dbReference type="PROSITE" id="PS50011"/>
    </source>
</evidence>
<feature type="domain" description="Protein kinase" evidence="3">
    <location>
        <begin position="254"/>
        <end position="526"/>
    </location>
</feature>
<dbReference type="Gene3D" id="1.10.510.10">
    <property type="entry name" value="Transferase(Phosphotransferase) domain 1"/>
    <property type="match status" value="1"/>
</dbReference>
<dbReference type="AlphaFoldDB" id="A0A397BWW5"/>
<proteinExistence type="predicted"/>
<keyword evidence="2" id="KW-0812">Transmembrane</keyword>
<accession>A0A397BWW5</accession>
<dbReference type="GO" id="GO:0005524">
    <property type="term" value="F:ATP binding"/>
    <property type="evidence" value="ECO:0007669"/>
    <property type="project" value="InterPro"/>
</dbReference>
<evidence type="ECO:0000313" key="4">
    <source>
        <dbReference type="EMBL" id="RHY25133.1"/>
    </source>
</evidence>
<dbReference type="InterPro" id="IPR011009">
    <property type="entry name" value="Kinase-like_dom_sf"/>
</dbReference>